<name>A0A8T1BSQ6_9STRA</name>
<evidence type="ECO:0000313" key="3">
    <source>
        <dbReference type="Proteomes" id="UP000736787"/>
    </source>
</evidence>
<sequence>MEAVDGEERGRGRSPAGLAVLVPASAMGGEGRGHPDQAGRGGASDDCGRSRRDGAVRGGGQGRHDKARAADTVENDA</sequence>
<accession>A0A8T1BSQ6</accession>
<comment type="caution">
    <text evidence="2">The sequence shown here is derived from an EMBL/GenBank/DDBJ whole genome shotgun (WGS) entry which is preliminary data.</text>
</comment>
<evidence type="ECO:0000256" key="1">
    <source>
        <dbReference type="SAM" id="MobiDB-lite"/>
    </source>
</evidence>
<feature type="region of interest" description="Disordered" evidence="1">
    <location>
        <begin position="1"/>
        <end position="77"/>
    </location>
</feature>
<reference evidence="2" key="1">
    <citation type="submission" date="2018-10" db="EMBL/GenBank/DDBJ databases">
        <title>Effector identification in a new, highly contiguous assembly of the strawberry crown rot pathogen Phytophthora cactorum.</title>
        <authorList>
            <person name="Armitage A.D."/>
            <person name="Nellist C.F."/>
            <person name="Bates H."/>
            <person name="Vickerstaff R.J."/>
            <person name="Harrison R.J."/>
        </authorList>
    </citation>
    <scope>NUCLEOTIDE SEQUENCE</scope>
    <source>
        <strain evidence="2">4040</strain>
    </source>
</reference>
<protein>
    <submittedName>
        <fullName evidence="2">Uncharacterized protein</fullName>
    </submittedName>
</protein>
<gene>
    <name evidence="2" type="ORF">PC117_g19646</name>
</gene>
<organism evidence="2 3">
    <name type="scientific">Phytophthora cactorum</name>
    <dbReference type="NCBI Taxonomy" id="29920"/>
    <lineage>
        <taxon>Eukaryota</taxon>
        <taxon>Sar</taxon>
        <taxon>Stramenopiles</taxon>
        <taxon>Oomycota</taxon>
        <taxon>Peronosporomycetes</taxon>
        <taxon>Peronosporales</taxon>
        <taxon>Peronosporaceae</taxon>
        <taxon>Phytophthora</taxon>
    </lineage>
</organism>
<proteinExistence type="predicted"/>
<dbReference type="EMBL" id="RCMK01000868">
    <property type="protein sequence ID" value="KAG2909442.1"/>
    <property type="molecule type" value="Genomic_DNA"/>
</dbReference>
<dbReference type="AlphaFoldDB" id="A0A8T1BSQ6"/>
<feature type="compositionally biased region" description="Basic and acidic residues" evidence="1">
    <location>
        <begin position="1"/>
        <end position="11"/>
    </location>
</feature>
<feature type="compositionally biased region" description="Basic and acidic residues" evidence="1">
    <location>
        <begin position="62"/>
        <end position="71"/>
    </location>
</feature>
<feature type="compositionally biased region" description="Basic and acidic residues" evidence="1">
    <location>
        <begin position="46"/>
        <end position="55"/>
    </location>
</feature>
<dbReference type="Proteomes" id="UP000736787">
    <property type="component" value="Unassembled WGS sequence"/>
</dbReference>
<evidence type="ECO:0000313" key="2">
    <source>
        <dbReference type="EMBL" id="KAG2909442.1"/>
    </source>
</evidence>